<dbReference type="AlphaFoldDB" id="A0A6A4ZM02"/>
<name>A0A6A4ZM02_9STRA</name>
<evidence type="ECO:0000313" key="1">
    <source>
        <dbReference type="EMBL" id="KAF0713664.1"/>
    </source>
</evidence>
<accession>A0A6A4ZM02</accession>
<comment type="caution">
    <text evidence="1">The sequence shown here is derived from an EMBL/GenBank/DDBJ whole genome shotgun (WGS) entry which is preliminary data.</text>
</comment>
<dbReference type="OrthoDB" id="10251412at2759"/>
<feature type="non-terminal residue" evidence="1">
    <location>
        <position position="182"/>
    </location>
</feature>
<organism evidence="1">
    <name type="scientific">Aphanomyces stellatus</name>
    <dbReference type="NCBI Taxonomy" id="120398"/>
    <lineage>
        <taxon>Eukaryota</taxon>
        <taxon>Sar</taxon>
        <taxon>Stramenopiles</taxon>
        <taxon>Oomycota</taxon>
        <taxon>Saprolegniomycetes</taxon>
        <taxon>Saprolegniales</taxon>
        <taxon>Verrucalvaceae</taxon>
        <taxon>Aphanomyces</taxon>
    </lineage>
</organism>
<proteinExistence type="predicted"/>
<protein>
    <submittedName>
        <fullName evidence="1">Uncharacterized protein</fullName>
    </submittedName>
</protein>
<reference evidence="1" key="1">
    <citation type="submission" date="2019-06" db="EMBL/GenBank/DDBJ databases">
        <title>Genomics analysis of Aphanomyces spp. identifies a new class of oomycete effector associated with host adaptation.</title>
        <authorList>
            <person name="Gaulin E."/>
        </authorList>
    </citation>
    <scope>NUCLEOTIDE SEQUENCE</scope>
    <source>
        <strain evidence="1">CBS 578.67</strain>
    </source>
</reference>
<dbReference type="EMBL" id="VJMH01000970">
    <property type="protein sequence ID" value="KAF0713664.1"/>
    <property type="molecule type" value="Genomic_DNA"/>
</dbReference>
<sequence>MDTQAIQFGMMNSLRTNNVVIDTLVCLLLPVIFTSLLNSSTHVATLVAYLQAYFGHKEPHTVTRRIEIKQSFNSWGKVHDADQTNHILQKAISIYLSDHLDMKRKSGRYELLEKVVQSSDDNSDTASSDSDSEDDYWSYYYPSEEDQLKKLSVGALPPINEWIEIDDGLFFMHEMKNEQNDN</sequence>
<gene>
    <name evidence="1" type="ORF">As57867_004244</name>
</gene>